<evidence type="ECO:0000256" key="4">
    <source>
        <dbReference type="ARBA" id="ARBA00022692"/>
    </source>
</evidence>
<dbReference type="InterPro" id="IPR029044">
    <property type="entry name" value="Nucleotide-diphossugar_trans"/>
</dbReference>
<dbReference type="SUPFAM" id="SSF53448">
    <property type="entry name" value="Nucleotide-diphospho-sugar transferases"/>
    <property type="match status" value="1"/>
</dbReference>
<keyword evidence="9" id="KW-0472">Membrane</keyword>
<gene>
    <name evidence="15" type="ORF">TCMB3V08_LOCUS5190</name>
</gene>
<dbReference type="UniPathway" id="UPA00378"/>
<proteinExistence type="inferred from homology"/>
<dbReference type="GO" id="GO:0006493">
    <property type="term" value="P:protein O-linked glycosylation"/>
    <property type="evidence" value="ECO:0007669"/>
    <property type="project" value="TreeGrafter"/>
</dbReference>
<dbReference type="CDD" id="cd23440">
    <property type="entry name" value="beta-trefoil_Ricin_GALNT11"/>
    <property type="match status" value="1"/>
</dbReference>
<dbReference type="SUPFAM" id="SSF50370">
    <property type="entry name" value="Ricin B-like lectins"/>
    <property type="match status" value="1"/>
</dbReference>
<evidence type="ECO:0000256" key="8">
    <source>
        <dbReference type="ARBA" id="ARBA00023034"/>
    </source>
</evidence>
<dbReference type="Gene3D" id="3.90.550.10">
    <property type="entry name" value="Spore Coat Polysaccharide Biosynthesis Protein SpsA, Chain A"/>
    <property type="match status" value="1"/>
</dbReference>
<dbReference type="EC" id="2.4.1.-" evidence="13"/>
<evidence type="ECO:0000256" key="5">
    <source>
        <dbReference type="ARBA" id="ARBA00022734"/>
    </source>
</evidence>
<dbReference type="AlphaFoldDB" id="A0A7R9J4P6"/>
<keyword evidence="13" id="KW-0808">Transferase</keyword>
<dbReference type="PANTHER" id="PTHR11675">
    <property type="entry name" value="N-ACETYLGALACTOSAMINYLTRANSFERASE"/>
    <property type="match status" value="1"/>
</dbReference>
<comment type="similarity">
    <text evidence="3 13">Belongs to the glycosyltransferase 2 family. GalNAc-T subfamily.</text>
</comment>
<dbReference type="EMBL" id="OE181093">
    <property type="protein sequence ID" value="CAD7572544.1"/>
    <property type="molecule type" value="Genomic_DNA"/>
</dbReference>
<dbReference type="GO" id="GO:0005112">
    <property type="term" value="F:Notch binding"/>
    <property type="evidence" value="ECO:0007669"/>
    <property type="project" value="TreeGrafter"/>
</dbReference>
<evidence type="ECO:0000256" key="9">
    <source>
        <dbReference type="ARBA" id="ARBA00023136"/>
    </source>
</evidence>
<evidence type="ECO:0000256" key="2">
    <source>
        <dbReference type="ARBA" id="ARBA00004323"/>
    </source>
</evidence>
<evidence type="ECO:0000256" key="6">
    <source>
        <dbReference type="ARBA" id="ARBA00022968"/>
    </source>
</evidence>
<keyword evidence="5 13" id="KW-0430">Lectin</keyword>
<evidence type="ECO:0000256" key="7">
    <source>
        <dbReference type="ARBA" id="ARBA00022989"/>
    </source>
</evidence>
<dbReference type="CDD" id="cd02510">
    <property type="entry name" value="pp-GalNAc-T"/>
    <property type="match status" value="1"/>
</dbReference>
<dbReference type="GO" id="GO:0000139">
    <property type="term" value="C:Golgi membrane"/>
    <property type="evidence" value="ECO:0007669"/>
    <property type="project" value="UniProtKB-SubCell"/>
</dbReference>
<dbReference type="InterPro" id="IPR001173">
    <property type="entry name" value="Glyco_trans_2-like"/>
</dbReference>
<dbReference type="InterPro" id="IPR045885">
    <property type="entry name" value="GalNAc-T"/>
</dbReference>
<evidence type="ECO:0000256" key="1">
    <source>
        <dbReference type="ARBA" id="ARBA00001936"/>
    </source>
</evidence>
<keyword evidence="10 13" id="KW-1015">Disulfide bond</keyword>
<dbReference type="InterPro" id="IPR035992">
    <property type="entry name" value="Ricin_B-like_lectins"/>
</dbReference>
<keyword evidence="12 13" id="KW-0464">Manganese</keyword>
<keyword evidence="13" id="KW-0328">Glycosyltransferase</keyword>
<evidence type="ECO:0000256" key="3">
    <source>
        <dbReference type="ARBA" id="ARBA00005680"/>
    </source>
</evidence>
<feature type="domain" description="Ricin B lectin" evidence="14">
    <location>
        <begin position="505"/>
        <end position="627"/>
    </location>
</feature>
<sequence length="631" mass="72607">MVAVADLLVQVSIAGPHEVYIRPSDAYIQPGCLEELGMVKTPEDQLVREEGYKTHAFNVLLPMASIVVCFYNEHFNTLMRTVHSVIDRTPPNLLHEVILIDDFSDIDGLHEEIKTYIASNFMEKVILLRTQRREGLIRARMFGAKAASGGVYSSSPDTRRYCPQALVFLDSHVEVNQDWLQPLLTRIASSNTNVVMPIIDIINSDTFEYSASPLVRGGFNWGLHFKWENLPTGTLAAESDFIKPIKSPTMAGGLFAIDRMYFEELGEYDSGMNIWGGENLEISFRIWMCGGNLEMIPCSRVGHVFRRRRPYGSPTGEDTMTRNSLRVAHVWMDDYKDFYFKQRPEARNLPYGDVSERQRLRSRLQCKSFKWYLENVYPELTLPSDNKDRLKQKWSALEQPKYQPWHSRKRNYVGQYQTCEEDGEWNSEEEVNGEGSLEKTENKMAKRYKERYRRGVTRAINDDGIAVRLLLLEGSYYSIFNSCCPYVWPSHSWHWSHLTCFPTTIFQMLRLSNTSLCVTSEKGVEVKGSRLILKPCLRIKNQMWFETDKSELVLAQLLCLDANDQFPRLSKCHEMGGSQEWRHQGEKRTPLYNMAAGTCMGVSNVAKDAYVTMDLCTKPDLIQWDVVGVSR</sequence>
<evidence type="ECO:0000313" key="15">
    <source>
        <dbReference type="EMBL" id="CAD7572544.1"/>
    </source>
</evidence>
<organism evidence="15">
    <name type="scientific">Timema californicum</name>
    <name type="common">California timema</name>
    <name type="synonym">Walking stick</name>
    <dbReference type="NCBI Taxonomy" id="61474"/>
    <lineage>
        <taxon>Eukaryota</taxon>
        <taxon>Metazoa</taxon>
        <taxon>Ecdysozoa</taxon>
        <taxon>Arthropoda</taxon>
        <taxon>Hexapoda</taxon>
        <taxon>Insecta</taxon>
        <taxon>Pterygota</taxon>
        <taxon>Neoptera</taxon>
        <taxon>Polyneoptera</taxon>
        <taxon>Phasmatodea</taxon>
        <taxon>Timematodea</taxon>
        <taxon>Timematoidea</taxon>
        <taxon>Timematidae</taxon>
        <taxon>Timema</taxon>
    </lineage>
</organism>
<protein>
    <recommendedName>
        <fullName evidence="13">Polypeptide N-acetylgalactosaminyltransferase</fullName>
        <ecNumber evidence="13">2.4.1.-</ecNumber>
    </recommendedName>
    <alternativeName>
        <fullName evidence="13">Protein-UDP acetylgalactosaminyltransferase</fullName>
    </alternativeName>
</protein>
<evidence type="ECO:0000256" key="10">
    <source>
        <dbReference type="ARBA" id="ARBA00023157"/>
    </source>
</evidence>
<keyword evidence="7" id="KW-1133">Transmembrane helix</keyword>
<evidence type="ECO:0000256" key="13">
    <source>
        <dbReference type="RuleBase" id="RU361242"/>
    </source>
</evidence>
<comment type="subcellular location">
    <subcellularLocation>
        <location evidence="2 13">Golgi apparatus membrane</location>
        <topology evidence="2 13">Single-pass type II membrane protein</topology>
    </subcellularLocation>
</comment>
<keyword evidence="6" id="KW-0735">Signal-anchor</keyword>
<evidence type="ECO:0000256" key="11">
    <source>
        <dbReference type="ARBA" id="ARBA00023180"/>
    </source>
</evidence>
<evidence type="ECO:0000256" key="12">
    <source>
        <dbReference type="ARBA" id="ARBA00023211"/>
    </source>
</evidence>
<evidence type="ECO:0000259" key="14">
    <source>
        <dbReference type="SMART" id="SM00458"/>
    </source>
</evidence>
<dbReference type="Gene3D" id="2.80.10.50">
    <property type="match status" value="1"/>
</dbReference>
<dbReference type="Pfam" id="PF00652">
    <property type="entry name" value="Ricin_B_lectin"/>
    <property type="match status" value="1"/>
</dbReference>
<dbReference type="PANTHER" id="PTHR11675:SF63">
    <property type="entry name" value="POLYPEPTIDE N-ACETYLGALACTOSAMINYLTRANSFERASE"/>
    <property type="match status" value="1"/>
</dbReference>
<accession>A0A7R9J4P6</accession>
<dbReference type="GO" id="GO:0004653">
    <property type="term" value="F:polypeptide N-acetylgalactosaminyltransferase activity"/>
    <property type="evidence" value="ECO:0007669"/>
    <property type="project" value="TreeGrafter"/>
</dbReference>
<dbReference type="Pfam" id="PF00535">
    <property type="entry name" value="Glycos_transf_2"/>
    <property type="match status" value="1"/>
</dbReference>
<reference evidence="15" key="1">
    <citation type="submission" date="2020-11" db="EMBL/GenBank/DDBJ databases">
        <authorList>
            <person name="Tran Van P."/>
        </authorList>
    </citation>
    <scope>NUCLEOTIDE SEQUENCE</scope>
</reference>
<keyword evidence="11" id="KW-0325">Glycoprotein</keyword>
<comment type="cofactor">
    <cofactor evidence="1 13">
        <name>Mn(2+)</name>
        <dbReference type="ChEBI" id="CHEBI:29035"/>
    </cofactor>
</comment>
<keyword evidence="8 13" id="KW-0333">Golgi apparatus</keyword>
<keyword evidence="4" id="KW-0812">Transmembrane</keyword>
<name>A0A7R9J4P6_TIMCA</name>
<dbReference type="FunFam" id="3.90.550.10:FF:000053">
    <property type="entry name" value="Polypeptide N-acetylgalactosaminyltransferase"/>
    <property type="match status" value="1"/>
</dbReference>
<dbReference type="SMART" id="SM00458">
    <property type="entry name" value="RICIN"/>
    <property type="match status" value="1"/>
</dbReference>
<comment type="pathway">
    <text evidence="13">Protein modification; protein glycosylation.</text>
</comment>
<dbReference type="GO" id="GO:0030246">
    <property type="term" value="F:carbohydrate binding"/>
    <property type="evidence" value="ECO:0007669"/>
    <property type="project" value="UniProtKB-KW"/>
</dbReference>
<dbReference type="GO" id="GO:0008593">
    <property type="term" value="P:regulation of Notch signaling pathway"/>
    <property type="evidence" value="ECO:0007669"/>
    <property type="project" value="TreeGrafter"/>
</dbReference>
<dbReference type="PROSITE" id="PS50231">
    <property type="entry name" value="RICIN_B_LECTIN"/>
    <property type="match status" value="1"/>
</dbReference>
<dbReference type="InterPro" id="IPR000772">
    <property type="entry name" value="Ricin_B_lectin"/>
</dbReference>